<proteinExistence type="predicted"/>
<accession>A0A5C5VEE9</accession>
<comment type="caution">
    <text evidence="2">The sequence shown here is derived from an EMBL/GenBank/DDBJ whole genome shotgun (WGS) entry which is preliminary data.</text>
</comment>
<protein>
    <submittedName>
        <fullName evidence="2">Transglutaminase-like superfamily protein</fullName>
    </submittedName>
</protein>
<organism evidence="2 3">
    <name type="scientific">Posidoniimonas corsicana</name>
    <dbReference type="NCBI Taxonomy" id="1938618"/>
    <lineage>
        <taxon>Bacteria</taxon>
        <taxon>Pseudomonadati</taxon>
        <taxon>Planctomycetota</taxon>
        <taxon>Planctomycetia</taxon>
        <taxon>Pirellulales</taxon>
        <taxon>Lacipirellulaceae</taxon>
        <taxon>Posidoniimonas</taxon>
    </lineage>
</organism>
<dbReference type="PANTHER" id="PTHR33490:SF3">
    <property type="entry name" value="CONSERVED INTEGRAL MEMBRANE PROTEIN"/>
    <property type="match status" value="1"/>
</dbReference>
<dbReference type="PANTHER" id="PTHR33490">
    <property type="entry name" value="BLR5614 PROTEIN-RELATED"/>
    <property type="match status" value="1"/>
</dbReference>
<evidence type="ECO:0000259" key="1">
    <source>
        <dbReference type="SMART" id="SM00460"/>
    </source>
</evidence>
<dbReference type="RefSeq" id="WP_146563163.1">
    <property type="nucleotide sequence ID" value="NZ_SIHJ01000001.1"/>
</dbReference>
<reference evidence="2 3" key="1">
    <citation type="submission" date="2019-02" db="EMBL/GenBank/DDBJ databases">
        <title>Deep-cultivation of Planctomycetes and their phenomic and genomic characterization uncovers novel biology.</title>
        <authorList>
            <person name="Wiegand S."/>
            <person name="Jogler M."/>
            <person name="Boedeker C."/>
            <person name="Pinto D."/>
            <person name="Vollmers J."/>
            <person name="Rivas-Marin E."/>
            <person name="Kohn T."/>
            <person name="Peeters S.H."/>
            <person name="Heuer A."/>
            <person name="Rast P."/>
            <person name="Oberbeckmann S."/>
            <person name="Bunk B."/>
            <person name="Jeske O."/>
            <person name="Meyerdierks A."/>
            <person name="Storesund J.E."/>
            <person name="Kallscheuer N."/>
            <person name="Luecker S."/>
            <person name="Lage O.M."/>
            <person name="Pohl T."/>
            <person name="Merkel B.J."/>
            <person name="Hornburger P."/>
            <person name="Mueller R.-W."/>
            <person name="Bruemmer F."/>
            <person name="Labrenz M."/>
            <person name="Spormann A.M."/>
            <person name="Op Den Camp H."/>
            <person name="Overmann J."/>
            <person name="Amann R."/>
            <person name="Jetten M.S.M."/>
            <person name="Mascher T."/>
            <person name="Medema M.H."/>
            <person name="Devos D.P."/>
            <person name="Kaster A.-K."/>
            <person name="Ovreas L."/>
            <person name="Rohde M."/>
            <person name="Galperin M.Y."/>
            <person name="Jogler C."/>
        </authorList>
    </citation>
    <scope>NUCLEOTIDE SEQUENCE [LARGE SCALE GENOMIC DNA]</scope>
    <source>
        <strain evidence="2 3">KOR34</strain>
    </source>
</reference>
<feature type="domain" description="Transglutaminase-like" evidence="1">
    <location>
        <begin position="69"/>
        <end position="133"/>
    </location>
</feature>
<sequence length="202" mass="22443">MTPRPPAAAYLNPCKSIDSTNVDVARVAMDLRGVDTFATIDACFRFVRDEVQHSGDYRRNPVTCSASQVLLHRTGYCYAKSHLLCALLRANGVPAGLCYQRLCIDDHGPPCCLHGLNAVWLPDTGWFRLDPRGNKAGIDARFEPPAERLAFIPRLSGERDLPGVFARPLRQVVAALERHDSWDALLANLPDGEWDKYSLPND</sequence>
<evidence type="ECO:0000313" key="2">
    <source>
        <dbReference type="EMBL" id="TWT36337.1"/>
    </source>
</evidence>
<dbReference type="OrthoDB" id="5296450at2"/>
<name>A0A5C5VEE9_9BACT</name>
<evidence type="ECO:0000313" key="3">
    <source>
        <dbReference type="Proteomes" id="UP000316714"/>
    </source>
</evidence>
<dbReference type="InterPro" id="IPR038765">
    <property type="entry name" value="Papain-like_cys_pep_sf"/>
</dbReference>
<dbReference type="AlphaFoldDB" id="A0A5C5VEE9"/>
<dbReference type="Pfam" id="PF01841">
    <property type="entry name" value="Transglut_core"/>
    <property type="match status" value="1"/>
</dbReference>
<dbReference type="EMBL" id="SIHJ01000001">
    <property type="protein sequence ID" value="TWT36337.1"/>
    <property type="molecule type" value="Genomic_DNA"/>
</dbReference>
<dbReference type="InterPro" id="IPR002931">
    <property type="entry name" value="Transglutaminase-like"/>
</dbReference>
<dbReference type="SUPFAM" id="SSF54001">
    <property type="entry name" value="Cysteine proteinases"/>
    <property type="match status" value="1"/>
</dbReference>
<keyword evidence="3" id="KW-1185">Reference proteome</keyword>
<dbReference type="Gene3D" id="3.10.620.30">
    <property type="match status" value="1"/>
</dbReference>
<dbReference type="SMART" id="SM00460">
    <property type="entry name" value="TGc"/>
    <property type="match status" value="1"/>
</dbReference>
<gene>
    <name evidence="2" type="ORF">KOR34_12420</name>
</gene>
<dbReference type="Proteomes" id="UP000316714">
    <property type="component" value="Unassembled WGS sequence"/>
</dbReference>